<sequence length="129" mass="13431">MPSPPVAPTAAVYRNQSPPQCRPSTGSAPLSYPWGESALVTDKERSSAHAQVPWSDPGWFSRPSTASRTDPLAGLSTSPRPTMVPTPIYPMTQPVSPSTPKSASGCTTRANPLSPSSSTGATTSFACSR</sequence>
<feature type="region of interest" description="Disordered" evidence="1">
    <location>
        <begin position="1"/>
        <end position="129"/>
    </location>
</feature>
<reference evidence="2" key="1">
    <citation type="submission" date="2023-06" db="EMBL/GenBank/DDBJ databases">
        <title>Genome-scale phylogeny and comparative genomics of the fungal order Sordariales.</title>
        <authorList>
            <consortium name="Lawrence Berkeley National Laboratory"/>
            <person name="Hensen N."/>
            <person name="Bonometti L."/>
            <person name="Westerberg I."/>
            <person name="Brannstrom I.O."/>
            <person name="Guillou S."/>
            <person name="Cros-Aarteil S."/>
            <person name="Calhoun S."/>
            <person name="Haridas S."/>
            <person name="Kuo A."/>
            <person name="Mondo S."/>
            <person name="Pangilinan J."/>
            <person name="Riley R."/>
            <person name="Labutti K."/>
            <person name="Andreopoulos B."/>
            <person name="Lipzen A."/>
            <person name="Chen C."/>
            <person name="Yanf M."/>
            <person name="Daum C."/>
            <person name="Ng V."/>
            <person name="Clum A."/>
            <person name="Steindorff A."/>
            <person name="Ohm R."/>
            <person name="Martin F."/>
            <person name="Silar P."/>
            <person name="Natvig D."/>
            <person name="Lalanne C."/>
            <person name="Gautier V."/>
            <person name="Ament-Velasquez S.L."/>
            <person name="Kruys A."/>
            <person name="Hutchinson M.I."/>
            <person name="Powell A.J."/>
            <person name="Barry K."/>
            <person name="Miller A.N."/>
            <person name="Grigoriev I.V."/>
            <person name="Debuchy R."/>
            <person name="Gladieux P."/>
            <person name="Thoren M.H."/>
            <person name="Johannesson H."/>
        </authorList>
    </citation>
    <scope>NUCLEOTIDE SEQUENCE</scope>
    <source>
        <strain evidence="2">SMH2532-1</strain>
    </source>
</reference>
<evidence type="ECO:0000313" key="2">
    <source>
        <dbReference type="EMBL" id="KAK0654840.1"/>
    </source>
</evidence>
<accession>A0AA39YPG5</accession>
<organism evidence="2 3">
    <name type="scientific">Cercophora newfieldiana</name>
    <dbReference type="NCBI Taxonomy" id="92897"/>
    <lineage>
        <taxon>Eukaryota</taxon>
        <taxon>Fungi</taxon>
        <taxon>Dikarya</taxon>
        <taxon>Ascomycota</taxon>
        <taxon>Pezizomycotina</taxon>
        <taxon>Sordariomycetes</taxon>
        <taxon>Sordariomycetidae</taxon>
        <taxon>Sordariales</taxon>
        <taxon>Lasiosphaeriaceae</taxon>
        <taxon>Cercophora</taxon>
    </lineage>
</organism>
<feature type="compositionally biased region" description="Polar residues" evidence="1">
    <location>
        <begin position="93"/>
        <end position="129"/>
    </location>
</feature>
<gene>
    <name evidence="2" type="ORF">B0T16DRAFT_395747</name>
</gene>
<evidence type="ECO:0000256" key="1">
    <source>
        <dbReference type="SAM" id="MobiDB-lite"/>
    </source>
</evidence>
<protein>
    <submittedName>
        <fullName evidence="2">Uncharacterized protein</fullName>
    </submittedName>
</protein>
<comment type="caution">
    <text evidence="2">The sequence shown here is derived from an EMBL/GenBank/DDBJ whole genome shotgun (WGS) entry which is preliminary data.</text>
</comment>
<dbReference type="AlphaFoldDB" id="A0AA39YPG5"/>
<dbReference type="Proteomes" id="UP001174936">
    <property type="component" value="Unassembled WGS sequence"/>
</dbReference>
<dbReference type="EMBL" id="JAULSV010000001">
    <property type="protein sequence ID" value="KAK0654840.1"/>
    <property type="molecule type" value="Genomic_DNA"/>
</dbReference>
<feature type="compositionally biased region" description="Polar residues" evidence="1">
    <location>
        <begin position="14"/>
        <end position="28"/>
    </location>
</feature>
<keyword evidence="3" id="KW-1185">Reference proteome</keyword>
<name>A0AA39YPG5_9PEZI</name>
<evidence type="ECO:0000313" key="3">
    <source>
        <dbReference type="Proteomes" id="UP001174936"/>
    </source>
</evidence>
<proteinExistence type="predicted"/>